<dbReference type="AlphaFoldDB" id="A0A1R3U337"/>
<dbReference type="Proteomes" id="UP000187891">
    <property type="component" value="Unassembled WGS sequence"/>
</dbReference>
<evidence type="ECO:0000313" key="2">
    <source>
        <dbReference type="Proteomes" id="UP000187891"/>
    </source>
</evidence>
<name>A0A1R3U337_9HYPH</name>
<sequence>MSRAVVRYQKQIQTTRQTLDDWTAYEAELDQFWSRSETAILYDFESIIASYHHNLAVAGSALNLAIEMGGLVDISETSLAHDIRSIANGKRNGHALADKHRARSNLVKWDFYERFGRATEVTVFKFTILRLLAPTPARSISDLATYILMPVFRPVVVLSFDDPAAAMLYRLAV</sequence>
<gene>
    <name evidence="1" type="ORF">DSM25559_5275</name>
</gene>
<organism evidence="1 2">
    <name type="scientific">Agrobacterium rosae</name>
    <dbReference type="NCBI Taxonomy" id="1972867"/>
    <lineage>
        <taxon>Bacteria</taxon>
        <taxon>Pseudomonadati</taxon>
        <taxon>Pseudomonadota</taxon>
        <taxon>Alphaproteobacteria</taxon>
        <taxon>Hyphomicrobiales</taxon>
        <taxon>Rhizobiaceae</taxon>
        <taxon>Rhizobium/Agrobacterium group</taxon>
        <taxon>Agrobacterium</taxon>
    </lineage>
</organism>
<accession>A0A1R3U337</accession>
<evidence type="ECO:0000313" key="1">
    <source>
        <dbReference type="EMBL" id="SCX36003.1"/>
    </source>
</evidence>
<proteinExistence type="predicted"/>
<dbReference type="RefSeq" id="WP_077123140.1">
    <property type="nucleotide sequence ID" value="NZ_FMUE01000026.1"/>
</dbReference>
<reference evidence="2" key="1">
    <citation type="submission" date="2016-10" db="EMBL/GenBank/DDBJ databases">
        <authorList>
            <person name="Wibberg D."/>
        </authorList>
    </citation>
    <scope>NUCLEOTIDE SEQUENCE [LARGE SCALE GENOMIC DNA]</scope>
</reference>
<dbReference type="EMBL" id="FMUE01000026">
    <property type="protein sequence ID" value="SCX36003.1"/>
    <property type="molecule type" value="Genomic_DNA"/>
</dbReference>
<protein>
    <submittedName>
        <fullName evidence="1">Uncharacterized protein</fullName>
    </submittedName>
</protein>
<dbReference type="STRING" id="1907666.DSM25559_5275"/>